<sequence>MLAICAILLPEGELNMAVLNAAKVDTTPGNDAVCPFSPPLGWEGDSAAYMVLMRSRYTDLMHGQRMIFTSSFSRRGGHMEVFGPYAEEATRIIEAMHNKPKALKASA</sequence>
<proteinExistence type="predicted"/>
<dbReference type="EMBL" id="KT033469">
    <property type="protein sequence ID" value="ALL42235.1"/>
    <property type="molecule type" value="Genomic_DNA"/>
</dbReference>
<keyword evidence="2" id="KW-0614">Plasmid</keyword>
<name>A0A189PGS1_AERSS</name>
<geneLocation type="plasmid" evidence="2">
    <name>pAsa4c</name>
</geneLocation>
<accession>A0A189PGS1</accession>
<reference evidence="2" key="1">
    <citation type="submission" date="2015-06" db="EMBL/GenBank/DDBJ databases">
        <title>Antimicrobial resistance-carrying plasmid pAsa4 variants found in Aeromonas salmonicida subsp. salmonicida: general architecture, construction blocks and gene elimination.</title>
        <authorList>
            <person name="Tanaka K.H."/>
            <person name="Vincent A.T."/>
            <person name="Trudel M.V."/>
            <person name="Paquet V.E."/>
            <person name="Frenette M."/>
            <person name="Charette S.J."/>
        </authorList>
    </citation>
    <scope>NUCLEOTIDE SEQUENCE</scope>
    <source>
        <strain evidence="1">01-B522</strain>
        <strain evidence="2">JF2267</strain>
        <plasmid evidence="1">pAsa4b</plasmid>
        <plasmid evidence="2">pAsa4c</plasmid>
    </source>
</reference>
<dbReference type="AlphaFoldDB" id="A0A189PGS1"/>
<geneLocation type="plasmid" evidence="1">
    <name>pAsa4b</name>
</geneLocation>
<dbReference type="EMBL" id="KT033470">
    <property type="protein sequence ID" value="ALL42390.1"/>
    <property type="molecule type" value="Genomic_DNA"/>
</dbReference>
<organism evidence="2">
    <name type="scientific">Aeromonas salmonicida subsp. salmonicida</name>
    <dbReference type="NCBI Taxonomy" id="29491"/>
    <lineage>
        <taxon>Bacteria</taxon>
        <taxon>Pseudomonadati</taxon>
        <taxon>Pseudomonadota</taxon>
        <taxon>Gammaproteobacteria</taxon>
        <taxon>Aeromonadales</taxon>
        <taxon>Aeromonadaceae</taxon>
        <taxon>Aeromonas</taxon>
    </lineage>
</organism>
<protein>
    <submittedName>
        <fullName evidence="2">Uncharacterized protein</fullName>
    </submittedName>
</protein>
<evidence type="ECO:0000313" key="2">
    <source>
        <dbReference type="EMBL" id="ALL42390.1"/>
    </source>
</evidence>
<evidence type="ECO:0000313" key="1">
    <source>
        <dbReference type="EMBL" id="ALL42235.1"/>
    </source>
</evidence>